<dbReference type="InterPro" id="IPR009045">
    <property type="entry name" value="Zn_M74/Hedgehog-like"/>
</dbReference>
<dbReference type="SUPFAM" id="SSF55166">
    <property type="entry name" value="Hedgehog/DD-peptidase"/>
    <property type="match status" value="1"/>
</dbReference>
<dbReference type="AlphaFoldDB" id="A0A955L4D2"/>
<reference evidence="3" key="2">
    <citation type="journal article" date="2021" name="Microbiome">
        <title>Successional dynamics and alternative stable states in a saline activated sludge microbial community over 9 years.</title>
        <authorList>
            <person name="Wang Y."/>
            <person name="Ye J."/>
            <person name="Ju F."/>
            <person name="Liu L."/>
            <person name="Boyd J.A."/>
            <person name="Deng Y."/>
            <person name="Parks D.H."/>
            <person name="Jiang X."/>
            <person name="Yin X."/>
            <person name="Woodcroft B.J."/>
            <person name="Tyson G.W."/>
            <person name="Hugenholtz P."/>
            <person name="Polz M.F."/>
            <person name="Zhang T."/>
        </authorList>
    </citation>
    <scope>NUCLEOTIDE SEQUENCE</scope>
    <source>
        <strain evidence="3">HKST-UBA14</strain>
    </source>
</reference>
<keyword evidence="1" id="KW-1133">Transmembrane helix</keyword>
<comment type="caution">
    <text evidence="3">The sequence shown here is derived from an EMBL/GenBank/DDBJ whole genome shotgun (WGS) entry which is preliminary data.</text>
</comment>
<evidence type="ECO:0000259" key="2">
    <source>
        <dbReference type="Pfam" id="PF02557"/>
    </source>
</evidence>
<sequence>MPHSNILRNILVIALINLSLVVAIFDFDKFFAGTAPSPQLIHTKAVYTNTKADQGSNQILGLTDSFPTYEFCNLVFENRLVSPDSILEVVDKENMLPADYMPSDLHTLDASKYNVTRTIQLRESAYNSLIPMLNDMNAANLEYAITSGYRSYTTQQYAFNYWARYVGLAEAGGFAASPGYSEHQLGTTVDIMSAENNFKATSYMGQTQVGIWLKDNAYKYGFVQSYPEGKTEITGYNYEPWHYRYVGKYVAGQIHENGLSLTEYLYDFYNICL</sequence>
<dbReference type="InterPro" id="IPR052179">
    <property type="entry name" value="DD-CPase-like"/>
</dbReference>
<dbReference type="PANTHER" id="PTHR34385">
    <property type="entry name" value="D-ALANYL-D-ALANINE CARBOXYPEPTIDASE"/>
    <property type="match status" value="1"/>
</dbReference>
<keyword evidence="1" id="KW-0812">Transmembrane</keyword>
<dbReference type="CDD" id="cd14852">
    <property type="entry name" value="LD-carboxypeptidase"/>
    <property type="match status" value="1"/>
</dbReference>
<feature type="domain" description="D-alanyl-D-alanine carboxypeptidase-like core" evidence="2">
    <location>
        <begin position="119"/>
        <end position="248"/>
    </location>
</feature>
<dbReference type="Gene3D" id="3.30.1380.10">
    <property type="match status" value="1"/>
</dbReference>
<evidence type="ECO:0000313" key="4">
    <source>
        <dbReference type="Proteomes" id="UP000783287"/>
    </source>
</evidence>
<reference evidence="3" key="1">
    <citation type="submission" date="2020-04" db="EMBL/GenBank/DDBJ databases">
        <authorList>
            <person name="Zhang T."/>
        </authorList>
    </citation>
    <scope>NUCLEOTIDE SEQUENCE</scope>
    <source>
        <strain evidence="3">HKST-UBA14</strain>
    </source>
</reference>
<protein>
    <submittedName>
        <fullName evidence="3">M15 family metallopeptidase</fullName>
    </submittedName>
</protein>
<feature type="transmembrane region" description="Helical" evidence="1">
    <location>
        <begin position="6"/>
        <end position="25"/>
    </location>
</feature>
<dbReference type="GO" id="GO:0008233">
    <property type="term" value="F:peptidase activity"/>
    <property type="evidence" value="ECO:0007669"/>
    <property type="project" value="InterPro"/>
</dbReference>
<dbReference type="GO" id="GO:0006508">
    <property type="term" value="P:proteolysis"/>
    <property type="evidence" value="ECO:0007669"/>
    <property type="project" value="InterPro"/>
</dbReference>
<dbReference type="InterPro" id="IPR058193">
    <property type="entry name" value="VanY/YodJ_core_dom"/>
</dbReference>
<evidence type="ECO:0000256" key="1">
    <source>
        <dbReference type="SAM" id="Phobius"/>
    </source>
</evidence>
<dbReference type="InterPro" id="IPR003709">
    <property type="entry name" value="VanY-like_core_dom"/>
</dbReference>
<name>A0A955L4D2_9BACT</name>
<organism evidence="3 4">
    <name type="scientific">Candidatus Dojkabacteria bacterium</name>
    <dbReference type="NCBI Taxonomy" id="2099670"/>
    <lineage>
        <taxon>Bacteria</taxon>
        <taxon>Candidatus Dojkabacteria</taxon>
    </lineage>
</organism>
<keyword evidence="1" id="KW-0472">Membrane</keyword>
<evidence type="ECO:0000313" key="3">
    <source>
        <dbReference type="EMBL" id="MCA9382819.1"/>
    </source>
</evidence>
<accession>A0A955L4D2</accession>
<gene>
    <name evidence="3" type="ORF">KC909_00475</name>
</gene>
<dbReference type="Pfam" id="PF02557">
    <property type="entry name" value="VanY"/>
    <property type="match status" value="1"/>
</dbReference>
<dbReference type="Proteomes" id="UP000783287">
    <property type="component" value="Unassembled WGS sequence"/>
</dbReference>
<dbReference type="EMBL" id="JAGQLK010000006">
    <property type="protein sequence ID" value="MCA9382819.1"/>
    <property type="molecule type" value="Genomic_DNA"/>
</dbReference>
<dbReference type="PANTHER" id="PTHR34385:SF1">
    <property type="entry name" value="PEPTIDOGLYCAN L-ALANYL-D-GLUTAMATE ENDOPEPTIDASE CWLK"/>
    <property type="match status" value="1"/>
</dbReference>
<proteinExistence type="predicted"/>